<feature type="chain" id="PRO_5007378301" evidence="5">
    <location>
        <begin position="21"/>
        <end position="177"/>
    </location>
</feature>
<dbReference type="InterPro" id="IPR050553">
    <property type="entry name" value="Thioredoxin_ResA/DsbE_sf"/>
</dbReference>
<dbReference type="Proteomes" id="UP000029226">
    <property type="component" value="Unassembled WGS sequence"/>
</dbReference>
<reference evidence="9 10" key="1">
    <citation type="journal article" date="2014" name="Genome Announc.">
        <title>Draft Genome Sequences of Marine Flavobacterium Nonlabens Strains NR17, NR24, NR27, NR32, NR33, and Ara13.</title>
        <authorList>
            <person name="Nakanishi M."/>
            <person name="Meirelles P."/>
            <person name="Suzuki R."/>
            <person name="Takatani N."/>
            <person name="Mino S."/>
            <person name="Suda W."/>
            <person name="Oshima K."/>
            <person name="Hattori M."/>
            <person name="Ohkuma M."/>
            <person name="Hosokawa M."/>
            <person name="Miyashita K."/>
            <person name="Thompson F.L."/>
            <person name="Niwa A."/>
            <person name="Sawabe T."/>
            <person name="Sawabe T."/>
        </authorList>
    </citation>
    <scope>NUCLEOTIDE SEQUENCE [LARGE SCALE GENOMIC DNA]</scope>
    <source>
        <strain evidence="7">JCM 19296</strain>
        <strain evidence="8">JCM 19314</strain>
        <strain evidence="9">JCM19296</strain>
        <strain evidence="10">JCM19314</strain>
    </source>
</reference>
<evidence type="ECO:0000256" key="2">
    <source>
        <dbReference type="ARBA" id="ARBA00022748"/>
    </source>
</evidence>
<dbReference type="SUPFAM" id="SSF52833">
    <property type="entry name" value="Thioredoxin-like"/>
    <property type="match status" value="1"/>
</dbReference>
<evidence type="ECO:0000313" key="7">
    <source>
        <dbReference type="EMBL" id="GAK74611.1"/>
    </source>
</evidence>
<keyword evidence="4" id="KW-0676">Redox-active center</keyword>
<feature type="signal peptide" evidence="5">
    <location>
        <begin position="1"/>
        <end position="20"/>
    </location>
</feature>
<dbReference type="Proteomes" id="UP000028980">
    <property type="component" value="Unassembled WGS sequence"/>
</dbReference>
<evidence type="ECO:0000256" key="1">
    <source>
        <dbReference type="ARBA" id="ARBA00004196"/>
    </source>
</evidence>
<keyword evidence="5" id="KW-0732">Signal</keyword>
<comment type="subcellular location">
    <subcellularLocation>
        <location evidence="1">Cell envelope</location>
    </subcellularLocation>
</comment>
<feature type="domain" description="Thioredoxin" evidence="6">
    <location>
        <begin position="29"/>
        <end position="176"/>
    </location>
</feature>
<dbReference type="PROSITE" id="PS51257">
    <property type="entry name" value="PROKAR_LIPOPROTEIN"/>
    <property type="match status" value="1"/>
</dbReference>
<comment type="caution">
    <text evidence="7">The sequence shown here is derived from an EMBL/GenBank/DDBJ whole genome shotgun (WGS) entry which is preliminary data.</text>
</comment>
<evidence type="ECO:0000256" key="4">
    <source>
        <dbReference type="ARBA" id="ARBA00023284"/>
    </source>
</evidence>
<name>A0A081D6R5_NONUL</name>
<evidence type="ECO:0000259" key="6">
    <source>
        <dbReference type="PROSITE" id="PS51352"/>
    </source>
</evidence>
<dbReference type="Pfam" id="PF13905">
    <property type="entry name" value="Thioredoxin_8"/>
    <property type="match status" value="1"/>
</dbReference>
<gene>
    <name evidence="7" type="ORF">JCM19296_189</name>
    <name evidence="8" type="ORF">JCM19314_2506</name>
</gene>
<dbReference type="InterPro" id="IPR012336">
    <property type="entry name" value="Thioredoxin-like_fold"/>
</dbReference>
<dbReference type="GO" id="GO:0030313">
    <property type="term" value="C:cell envelope"/>
    <property type="evidence" value="ECO:0007669"/>
    <property type="project" value="UniProtKB-SubCell"/>
</dbReference>
<dbReference type="PANTHER" id="PTHR42852">
    <property type="entry name" value="THIOL:DISULFIDE INTERCHANGE PROTEIN DSBE"/>
    <property type="match status" value="1"/>
</dbReference>
<dbReference type="Gene3D" id="3.40.30.10">
    <property type="entry name" value="Glutaredoxin"/>
    <property type="match status" value="1"/>
</dbReference>
<dbReference type="PANTHER" id="PTHR42852:SF6">
    <property type="entry name" value="THIOL:DISULFIDE INTERCHANGE PROTEIN DSBE"/>
    <property type="match status" value="1"/>
</dbReference>
<dbReference type="InterPro" id="IPR036249">
    <property type="entry name" value="Thioredoxin-like_sf"/>
</dbReference>
<dbReference type="AlphaFoldDB" id="A0A081D6R5"/>
<proteinExistence type="predicted"/>
<evidence type="ECO:0000313" key="8">
    <source>
        <dbReference type="EMBL" id="GAK98475.1"/>
    </source>
</evidence>
<keyword evidence="3" id="KW-1015">Disulfide bond</keyword>
<sequence length="177" mass="20277">MFLRILCLIVLVSFASCKSADKEVETVKTTEVDKTDNDILHLESPDGTYTNLAALLEEHKGKVVYVDYWASWCKPCRVMMPASAKLKERYKGKDVVFLYISIDTKRNAWEKANQEEGFTEHSYIATNYPKAKIFQLRNVSSIPRYMLYDKNGRMIDDNAMRPVQPNLITAIDGLLSL</sequence>
<evidence type="ECO:0000256" key="5">
    <source>
        <dbReference type="SAM" id="SignalP"/>
    </source>
</evidence>
<dbReference type="EMBL" id="BBMM01000001">
    <property type="protein sequence ID" value="GAK98475.1"/>
    <property type="molecule type" value="Genomic_DNA"/>
</dbReference>
<accession>A0A081D6R5</accession>
<dbReference type="EMBL" id="BBLG01000001">
    <property type="protein sequence ID" value="GAK74611.1"/>
    <property type="molecule type" value="Genomic_DNA"/>
</dbReference>
<protein>
    <submittedName>
        <fullName evidence="7">Thiol:disulfide interchange protein</fullName>
    </submittedName>
</protein>
<dbReference type="CDD" id="cd02966">
    <property type="entry name" value="TlpA_like_family"/>
    <property type="match status" value="1"/>
</dbReference>
<keyword evidence="2" id="KW-0201">Cytochrome c-type biogenesis</keyword>
<dbReference type="GO" id="GO:0017004">
    <property type="term" value="P:cytochrome complex assembly"/>
    <property type="evidence" value="ECO:0007669"/>
    <property type="project" value="UniProtKB-KW"/>
</dbReference>
<dbReference type="PROSITE" id="PS51352">
    <property type="entry name" value="THIOREDOXIN_2"/>
    <property type="match status" value="1"/>
</dbReference>
<evidence type="ECO:0000256" key="3">
    <source>
        <dbReference type="ARBA" id="ARBA00023157"/>
    </source>
</evidence>
<dbReference type="InterPro" id="IPR013766">
    <property type="entry name" value="Thioredoxin_domain"/>
</dbReference>
<evidence type="ECO:0000313" key="9">
    <source>
        <dbReference type="Proteomes" id="UP000028980"/>
    </source>
</evidence>
<organism evidence="7 9">
    <name type="scientific">Nonlabens ulvanivorans</name>
    <name type="common">Persicivirga ulvanivorans</name>
    <dbReference type="NCBI Taxonomy" id="906888"/>
    <lineage>
        <taxon>Bacteria</taxon>
        <taxon>Pseudomonadati</taxon>
        <taxon>Bacteroidota</taxon>
        <taxon>Flavobacteriia</taxon>
        <taxon>Flavobacteriales</taxon>
        <taxon>Flavobacteriaceae</taxon>
        <taxon>Nonlabens</taxon>
    </lineage>
</organism>
<evidence type="ECO:0000313" key="10">
    <source>
        <dbReference type="Proteomes" id="UP000029226"/>
    </source>
</evidence>